<feature type="signal peptide" evidence="1">
    <location>
        <begin position="1"/>
        <end position="18"/>
    </location>
</feature>
<dbReference type="Pfam" id="PF06585">
    <property type="entry name" value="JHBP"/>
    <property type="match status" value="1"/>
</dbReference>
<dbReference type="PANTHER" id="PTHR11008">
    <property type="entry name" value="PROTEIN TAKEOUT-LIKE PROTEIN"/>
    <property type="match status" value="1"/>
</dbReference>
<accession>A0ABN7B4F7</accession>
<feature type="chain" id="PRO_5046613622" evidence="1">
    <location>
        <begin position="19"/>
        <end position="246"/>
    </location>
</feature>
<dbReference type="InterPro" id="IPR010562">
    <property type="entry name" value="Haemolymph_juvenile_hormone-bd"/>
</dbReference>
<evidence type="ECO:0000313" key="3">
    <source>
        <dbReference type="Proteomes" id="UP001307889"/>
    </source>
</evidence>
<evidence type="ECO:0000256" key="1">
    <source>
        <dbReference type="SAM" id="SignalP"/>
    </source>
</evidence>
<name>A0ABN7B4F7_9HEMI</name>
<reference evidence="2 3" key="1">
    <citation type="submission" date="2023-09" db="EMBL/GenBank/DDBJ databases">
        <title>Nesidiocoris tenuis whole genome shotgun sequence.</title>
        <authorList>
            <person name="Shibata T."/>
            <person name="Shimoda M."/>
            <person name="Kobayashi T."/>
            <person name="Uehara T."/>
        </authorList>
    </citation>
    <scope>NUCLEOTIDE SEQUENCE [LARGE SCALE GENOMIC DNA]</scope>
    <source>
        <strain evidence="2 3">Japan</strain>
    </source>
</reference>
<dbReference type="EMBL" id="AP028918">
    <property type="protein sequence ID" value="BES99279.1"/>
    <property type="molecule type" value="Genomic_DNA"/>
</dbReference>
<gene>
    <name evidence="2" type="ORF">NTJ_12098</name>
</gene>
<dbReference type="PANTHER" id="PTHR11008:SF32">
    <property type="entry name" value="CIRCADIAN CLOCK-CONTROLLED PROTEIN DAYWAKE-RELATED"/>
    <property type="match status" value="1"/>
</dbReference>
<keyword evidence="1" id="KW-0732">Signal</keyword>
<keyword evidence="3" id="KW-1185">Reference proteome</keyword>
<sequence length="246" mass="27235">MTRPEIVVFLLGLSISLAVKLPEEWPHCAPGKGFPECMKRAVETAVKSMGPAGLPSFGVLPLDPMHFDSLLIDQSTGPVAVKLEFKNLDVTGIKDLVVSHLEGDWTELHAVAQIPVPVILYGDYSVQGKVLTLPIMGNGKCNLTFHDFKWDPIDIKFHQEAKKGKNYIQIKEIDLNPQASLLEMQFDGLFNGDKLLGDNMNMFLNENWKEIFSELKVAVSKGFSTAYKNVGNRILSKIPADVIMAP</sequence>
<organism evidence="2 3">
    <name type="scientific">Nesidiocoris tenuis</name>
    <dbReference type="NCBI Taxonomy" id="355587"/>
    <lineage>
        <taxon>Eukaryota</taxon>
        <taxon>Metazoa</taxon>
        <taxon>Ecdysozoa</taxon>
        <taxon>Arthropoda</taxon>
        <taxon>Hexapoda</taxon>
        <taxon>Insecta</taxon>
        <taxon>Pterygota</taxon>
        <taxon>Neoptera</taxon>
        <taxon>Paraneoptera</taxon>
        <taxon>Hemiptera</taxon>
        <taxon>Heteroptera</taxon>
        <taxon>Panheteroptera</taxon>
        <taxon>Cimicomorpha</taxon>
        <taxon>Miridae</taxon>
        <taxon>Dicyphina</taxon>
        <taxon>Nesidiocoris</taxon>
    </lineage>
</organism>
<dbReference type="InterPro" id="IPR038606">
    <property type="entry name" value="To_sf"/>
</dbReference>
<protein>
    <submittedName>
        <fullName evidence="2">JHBP</fullName>
    </submittedName>
</protein>
<dbReference type="SMART" id="SM00700">
    <property type="entry name" value="JHBP"/>
    <property type="match status" value="1"/>
</dbReference>
<evidence type="ECO:0000313" key="2">
    <source>
        <dbReference type="EMBL" id="BES99279.1"/>
    </source>
</evidence>
<proteinExistence type="predicted"/>
<dbReference type="Proteomes" id="UP001307889">
    <property type="component" value="Chromosome 10"/>
</dbReference>
<dbReference type="Gene3D" id="3.15.10.30">
    <property type="entry name" value="Haemolymph juvenile hormone binding protein"/>
    <property type="match status" value="1"/>
</dbReference>